<sequence>MEILDAVQPVEARQGRLLTQTITRPFTTITTVVTLGGSSPSESTPPPVFTPSPTPEPQPPTGPAPVVPASSSSSLTPDQIGAILGSVLGFVAFLLLVCCCLSIRRRRLAARYESDSMTETEVVIEDMYTADTWTRRGPTVVPPAPAIPPTPRRSAYNYRHTRNPQIRGVRRYP</sequence>
<reference evidence="3" key="1">
    <citation type="journal article" date="2023" name="Mol. Phylogenet. Evol.">
        <title>Genome-scale phylogeny and comparative genomics of the fungal order Sordariales.</title>
        <authorList>
            <person name="Hensen N."/>
            <person name="Bonometti L."/>
            <person name="Westerberg I."/>
            <person name="Brannstrom I.O."/>
            <person name="Guillou S."/>
            <person name="Cros-Aarteil S."/>
            <person name="Calhoun S."/>
            <person name="Haridas S."/>
            <person name="Kuo A."/>
            <person name="Mondo S."/>
            <person name="Pangilinan J."/>
            <person name="Riley R."/>
            <person name="LaButti K."/>
            <person name="Andreopoulos B."/>
            <person name="Lipzen A."/>
            <person name="Chen C."/>
            <person name="Yan M."/>
            <person name="Daum C."/>
            <person name="Ng V."/>
            <person name="Clum A."/>
            <person name="Steindorff A."/>
            <person name="Ohm R.A."/>
            <person name="Martin F."/>
            <person name="Silar P."/>
            <person name="Natvig D.O."/>
            <person name="Lalanne C."/>
            <person name="Gautier V."/>
            <person name="Ament-Velasquez S.L."/>
            <person name="Kruys A."/>
            <person name="Hutchinson M.I."/>
            <person name="Powell A.J."/>
            <person name="Barry K."/>
            <person name="Miller A.N."/>
            <person name="Grigoriev I.V."/>
            <person name="Debuchy R."/>
            <person name="Gladieux P."/>
            <person name="Hiltunen Thoren M."/>
            <person name="Johannesson H."/>
        </authorList>
    </citation>
    <scope>NUCLEOTIDE SEQUENCE</scope>
    <source>
        <strain evidence="3">CBS 958.72</strain>
    </source>
</reference>
<evidence type="ECO:0000313" key="3">
    <source>
        <dbReference type="EMBL" id="KAK3369612.1"/>
    </source>
</evidence>
<proteinExistence type="predicted"/>
<keyword evidence="2" id="KW-1133">Transmembrane helix</keyword>
<reference evidence="3" key="2">
    <citation type="submission" date="2023-06" db="EMBL/GenBank/DDBJ databases">
        <authorList>
            <consortium name="Lawrence Berkeley National Laboratory"/>
            <person name="Haridas S."/>
            <person name="Hensen N."/>
            <person name="Bonometti L."/>
            <person name="Westerberg I."/>
            <person name="Brannstrom I.O."/>
            <person name="Guillou S."/>
            <person name="Cros-Aarteil S."/>
            <person name="Calhoun S."/>
            <person name="Kuo A."/>
            <person name="Mondo S."/>
            <person name="Pangilinan J."/>
            <person name="Riley R."/>
            <person name="Labutti K."/>
            <person name="Andreopoulos B."/>
            <person name="Lipzen A."/>
            <person name="Chen C."/>
            <person name="Yanf M."/>
            <person name="Daum C."/>
            <person name="Ng V."/>
            <person name="Clum A."/>
            <person name="Steindorff A."/>
            <person name="Ohm R."/>
            <person name="Martin F."/>
            <person name="Silar P."/>
            <person name="Natvig D."/>
            <person name="Lalanne C."/>
            <person name="Gautier V."/>
            <person name="Ament-Velasquez S.L."/>
            <person name="Kruys A."/>
            <person name="Hutchinson M.I."/>
            <person name="Powell A.J."/>
            <person name="Barry K."/>
            <person name="Miller A.N."/>
            <person name="Grigoriev I.V."/>
            <person name="Debuchy R."/>
            <person name="Gladieux P."/>
            <person name="Thoren M.H."/>
            <person name="Johannesson H."/>
        </authorList>
    </citation>
    <scope>NUCLEOTIDE SEQUENCE</scope>
    <source>
        <strain evidence="3">CBS 958.72</strain>
    </source>
</reference>
<evidence type="ECO:0000256" key="1">
    <source>
        <dbReference type="SAM" id="MobiDB-lite"/>
    </source>
</evidence>
<gene>
    <name evidence="3" type="ORF">B0T24DRAFT_681612</name>
</gene>
<accession>A0AAE0N3Q0</accession>
<feature type="region of interest" description="Disordered" evidence="1">
    <location>
        <begin position="34"/>
        <end position="72"/>
    </location>
</feature>
<evidence type="ECO:0000256" key="2">
    <source>
        <dbReference type="SAM" id="Phobius"/>
    </source>
</evidence>
<feature type="transmembrane region" description="Helical" evidence="2">
    <location>
        <begin position="80"/>
        <end position="103"/>
    </location>
</feature>
<keyword evidence="4" id="KW-1185">Reference proteome</keyword>
<evidence type="ECO:0000313" key="4">
    <source>
        <dbReference type="Proteomes" id="UP001287356"/>
    </source>
</evidence>
<keyword evidence="2" id="KW-0812">Transmembrane</keyword>
<dbReference type="AlphaFoldDB" id="A0AAE0N3Q0"/>
<dbReference type="Proteomes" id="UP001287356">
    <property type="component" value="Unassembled WGS sequence"/>
</dbReference>
<keyword evidence="2" id="KW-0472">Membrane</keyword>
<dbReference type="EMBL" id="JAULSN010000006">
    <property type="protein sequence ID" value="KAK3369612.1"/>
    <property type="molecule type" value="Genomic_DNA"/>
</dbReference>
<protein>
    <submittedName>
        <fullName evidence="3">Uncharacterized protein</fullName>
    </submittedName>
</protein>
<feature type="compositionally biased region" description="Pro residues" evidence="1">
    <location>
        <begin position="43"/>
        <end position="66"/>
    </location>
</feature>
<comment type="caution">
    <text evidence="3">The sequence shown here is derived from an EMBL/GenBank/DDBJ whole genome shotgun (WGS) entry which is preliminary data.</text>
</comment>
<organism evidence="3 4">
    <name type="scientific">Lasiosphaeria ovina</name>
    <dbReference type="NCBI Taxonomy" id="92902"/>
    <lineage>
        <taxon>Eukaryota</taxon>
        <taxon>Fungi</taxon>
        <taxon>Dikarya</taxon>
        <taxon>Ascomycota</taxon>
        <taxon>Pezizomycotina</taxon>
        <taxon>Sordariomycetes</taxon>
        <taxon>Sordariomycetidae</taxon>
        <taxon>Sordariales</taxon>
        <taxon>Lasiosphaeriaceae</taxon>
        <taxon>Lasiosphaeria</taxon>
    </lineage>
</organism>
<name>A0AAE0N3Q0_9PEZI</name>